<evidence type="ECO:0000256" key="5">
    <source>
        <dbReference type="ARBA" id="ARBA00023244"/>
    </source>
</evidence>
<evidence type="ECO:0000256" key="8">
    <source>
        <dbReference type="ARBA" id="ARBA00048617"/>
    </source>
</evidence>
<reference evidence="11 12" key="1">
    <citation type="submission" date="2017-07" db="EMBL/GenBank/DDBJ databases">
        <title>Complete genome sequence of Oryzomicrobium terrae TPP412.</title>
        <authorList>
            <person name="Chiu L.-W."/>
            <person name="Lo K.-J."/>
            <person name="Tsai Y.-M."/>
            <person name="Lin S.-S."/>
            <person name="Kuo C.-H."/>
            <person name="Liu C.-T."/>
        </authorList>
    </citation>
    <scope>NUCLEOTIDE SEQUENCE [LARGE SCALE GENOMIC DNA]</scope>
    <source>
        <strain evidence="11 12">TPP412</strain>
    </source>
</reference>
<keyword evidence="5 9" id="KW-0627">Porphyrin biosynthesis</keyword>
<dbReference type="PANTHER" id="PTHR38042:SF1">
    <property type="entry name" value="UROPORPHYRINOGEN-III SYNTHASE, CHLOROPLASTIC"/>
    <property type="match status" value="1"/>
</dbReference>
<dbReference type="InterPro" id="IPR003754">
    <property type="entry name" value="4pyrrol_synth_uPrphyn_synth"/>
</dbReference>
<dbReference type="CDD" id="cd06578">
    <property type="entry name" value="HemD"/>
    <property type="match status" value="1"/>
</dbReference>
<gene>
    <name evidence="11" type="primary">hemD</name>
    <name evidence="11" type="ORF">OTERR_05760</name>
</gene>
<comment type="function">
    <text evidence="6 9">Catalyzes cyclization of the linear tetrapyrrole, hydroxymethylbilane, to the macrocyclic uroporphyrinogen III.</text>
</comment>
<dbReference type="EMBL" id="CP022579">
    <property type="protein sequence ID" value="QEL64052.1"/>
    <property type="molecule type" value="Genomic_DNA"/>
</dbReference>
<evidence type="ECO:0000256" key="1">
    <source>
        <dbReference type="ARBA" id="ARBA00004772"/>
    </source>
</evidence>
<evidence type="ECO:0000313" key="11">
    <source>
        <dbReference type="EMBL" id="QEL64052.1"/>
    </source>
</evidence>
<comment type="catalytic activity">
    <reaction evidence="8 9">
        <text>hydroxymethylbilane = uroporphyrinogen III + H2O</text>
        <dbReference type="Rhea" id="RHEA:18965"/>
        <dbReference type="ChEBI" id="CHEBI:15377"/>
        <dbReference type="ChEBI" id="CHEBI:57308"/>
        <dbReference type="ChEBI" id="CHEBI:57845"/>
        <dbReference type="EC" id="4.2.1.75"/>
    </reaction>
</comment>
<dbReference type="EC" id="4.2.1.75" evidence="3 9"/>
<evidence type="ECO:0000256" key="6">
    <source>
        <dbReference type="ARBA" id="ARBA00037589"/>
    </source>
</evidence>
<evidence type="ECO:0000313" key="12">
    <source>
        <dbReference type="Proteomes" id="UP000323671"/>
    </source>
</evidence>
<keyword evidence="4 9" id="KW-0456">Lyase</keyword>
<dbReference type="SUPFAM" id="SSF69618">
    <property type="entry name" value="HemD-like"/>
    <property type="match status" value="1"/>
</dbReference>
<dbReference type="GO" id="GO:0004852">
    <property type="term" value="F:uroporphyrinogen-III synthase activity"/>
    <property type="evidence" value="ECO:0007669"/>
    <property type="project" value="UniProtKB-UniRule"/>
</dbReference>
<keyword evidence="12" id="KW-1185">Reference proteome</keyword>
<dbReference type="KEGG" id="otr:OTERR_05760"/>
<protein>
    <recommendedName>
        <fullName evidence="7 9">Uroporphyrinogen-III synthase</fullName>
        <ecNumber evidence="3 9">4.2.1.75</ecNumber>
    </recommendedName>
</protein>
<evidence type="ECO:0000256" key="9">
    <source>
        <dbReference type="RuleBase" id="RU366031"/>
    </source>
</evidence>
<accession>A0A5C1E560</accession>
<evidence type="ECO:0000256" key="2">
    <source>
        <dbReference type="ARBA" id="ARBA00008133"/>
    </source>
</evidence>
<evidence type="ECO:0000259" key="10">
    <source>
        <dbReference type="Pfam" id="PF02602"/>
    </source>
</evidence>
<evidence type="ECO:0000256" key="7">
    <source>
        <dbReference type="ARBA" id="ARBA00040167"/>
    </source>
</evidence>
<dbReference type="RefSeq" id="WP_082396849.1">
    <property type="nucleotide sequence ID" value="NZ_CP022579.1"/>
</dbReference>
<dbReference type="InterPro" id="IPR039793">
    <property type="entry name" value="UROS/Hem4"/>
</dbReference>
<dbReference type="AlphaFoldDB" id="A0A5C1E560"/>
<name>A0A5C1E560_9RHOO</name>
<dbReference type="Pfam" id="PF02602">
    <property type="entry name" value="HEM4"/>
    <property type="match status" value="1"/>
</dbReference>
<organism evidence="11 12">
    <name type="scientific">Oryzomicrobium terrae</name>
    <dbReference type="NCBI Taxonomy" id="1735038"/>
    <lineage>
        <taxon>Bacteria</taxon>
        <taxon>Pseudomonadati</taxon>
        <taxon>Pseudomonadota</taxon>
        <taxon>Betaproteobacteria</taxon>
        <taxon>Rhodocyclales</taxon>
        <taxon>Rhodocyclaceae</taxon>
        <taxon>Oryzomicrobium</taxon>
    </lineage>
</organism>
<comment type="similarity">
    <text evidence="2 9">Belongs to the uroporphyrinogen-III synthase family.</text>
</comment>
<comment type="pathway">
    <text evidence="1 9">Porphyrin-containing compound metabolism; protoporphyrin-IX biosynthesis; coproporphyrinogen-III from 5-aminolevulinate: step 3/4.</text>
</comment>
<dbReference type="PANTHER" id="PTHR38042">
    <property type="entry name" value="UROPORPHYRINOGEN-III SYNTHASE, CHLOROPLASTIC"/>
    <property type="match status" value="1"/>
</dbReference>
<dbReference type="GO" id="GO:0006782">
    <property type="term" value="P:protoporphyrinogen IX biosynthetic process"/>
    <property type="evidence" value="ECO:0007669"/>
    <property type="project" value="UniProtKB-UniRule"/>
</dbReference>
<evidence type="ECO:0000256" key="3">
    <source>
        <dbReference type="ARBA" id="ARBA00013109"/>
    </source>
</evidence>
<dbReference type="InterPro" id="IPR036108">
    <property type="entry name" value="4pyrrol_syn_uPrphyn_synt_sf"/>
</dbReference>
<dbReference type="UniPathway" id="UPA00251">
    <property type="reaction ID" value="UER00320"/>
</dbReference>
<sequence length="266" mass="27636">MTASTALPLAGRTVVVTRPREQAADLAAGITALGGTALVLPALEIGPVDDTRALQDAAARLGDFQLAAFVSPNAVHHAWSALGPALAARGGWPAGLLAAAVGESTATALREHGAPRVLVPADRFDSEGLLAMTELWHVAGWQVVIFRGDGGRELLADTLRTRGATVEHVTCYTRRGPADGGRALAEALAAGRIDALTISSSEGLRHLHDLLPADLRGRLAALPTFVPHARIAETAEQLGHHAIILTPPADSGLLRGLSGYNWPQSC</sequence>
<evidence type="ECO:0000256" key="4">
    <source>
        <dbReference type="ARBA" id="ARBA00023239"/>
    </source>
</evidence>
<proteinExistence type="inferred from homology"/>
<dbReference type="GO" id="GO:0006780">
    <property type="term" value="P:uroporphyrinogen III biosynthetic process"/>
    <property type="evidence" value="ECO:0007669"/>
    <property type="project" value="UniProtKB-UniRule"/>
</dbReference>
<feature type="domain" description="Tetrapyrrole biosynthesis uroporphyrinogen III synthase" evidence="10">
    <location>
        <begin position="25"/>
        <end position="244"/>
    </location>
</feature>
<dbReference type="Gene3D" id="3.40.50.10090">
    <property type="match status" value="2"/>
</dbReference>
<dbReference type="Proteomes" id="UP000323671">
    <property type="component" value="Chromosome"/>
</dbReference>